<evidence type="ECO:0000256" key="1">
    <source>
        <dbReference type="SAM" id="MobiDB-lite"/>
    </source>
</evidence>
<dbReference type="EMBL" id="MEZX01000002">
    <property type="protein sequence ID" value="OGD64516.1"/>
    <property type="molecule type" value="Genomic_DNA"/>
</dbReference>
<evidence type="ECO:0000313" key="4">
    <source>
        <dbReference type="Proteomes" id="UP000177481"/>
    </source>
</evidence>
<sequence>MANELIPGAIEPEAEETIEPAAEGISPDTRQHISDEVSRIKSGQQRLAKTTPTKKDEFVDKMRQDAKGQVKQGVRQAAGKAAQQAAKAATRAAMAAARAVGALISSGPVGWIILAILIIIILVFILIAIPSFSGIFGGGPGSYPTTQVQKEQATLLAALAGDRISKNEVVLEVVKDEKERYGRIESNATKYDPSLSASITAKKVEFSKLLDSMMAETNLDRKKAAVKDIQAKMILFENTLPFGRWIFSIASASVDQPSGNFCRVTKVAGTLACASFVSTVLSDAGVPNSIVATTEAVWEIAGLRTVVNRPDTKSDSLFDKSKGALRPGDIIWWGDGNCSSVKRATKIFDHVGFYIGDGMSIDNSSELEKVAKRHVTGRDCWAFNGAKRYGSD</sequence>
<keyword evidence="2" id="KW-1133">Transmembrane helix</keyword>
<proteinExistence type="predicted"/>
<dbReference type="Gene3D" id="3.90.1720.10">
    <property type="entry name" value="endopeptidase domain like (from Nostoc punctiforme)"/>
    <property type="match status" value="1"/>
</dbReference>
<evidence type="ECO:0000256" key="2">
    <source>
        <dbReference type="SAM" id="Phobius"/>
    </source>
</evidence>
<comment type="caution">
    <text evidence="3">The sequence shown here is derived from an EMBL/GenBank/DDBJ whole genome shotgun (WGS) entry which is preliminary data.</text>
</comment>
<name>A0A1F5EB75_9BACT</name>
<organism evidence="3 4">
    <name type="scientific">Candidatus Berkelbacteria bacterium RIFCSPLOWO2_01_FULL_50_28</name>
    <dbReference type="NCBI Taxonomy" id="1797471"/>
    <lineage>
        <taxon>Bacteria</taxon>
        <taxon>Candidatus Berkelbacteria</taxon>
    </lineage>
</organism>
<feature type="region of interest" description="Disordered" evidence="1">
    <location>
        <begin position="1"/>
        <end position="31"/>
    </location>
</feature>
<reference evidence="3 4" key="1">
    <citation type="journal article" date="2016" name="Nat. Commun.">
        <title>Thousands of microbial genomes shed light on interconnected biogeochemical processes in an aquifer system.</title>
        <authorList>
            <person name="Anantharaman K."/>
            <person name="Brown C.T."/>
            <person name="Hug L.A."/>
            <person name="Sharon I."/>
            <person name="Castelle C.J."/>
            <person name="Probst A.J."/>
            <person name="Thomas B.C."/>
            <person name="Singh A."/>
            <person name="Wilkins M.J."/>
            <person name="Karaoz U."/>
            <person name="Brodie E.L."/>
            <person name="Williams K.H."/>
            <person name="Hubbard S.S."/>
            <person name="Banfield J.F."/>
        </authorList>
    </citation>
    <scope>NUCLEOTIDE SEQUENCE [LARGE SCALE GENOMIC DNA]</scope>
</reference>
<accession>A0A1F5EB75</accession>
<dbReference type="Proteomes" id="UP000177481">
    <property type="component" value="Unassembled WGS sequence"/>
</dbReference>
<protein>
    <recommendedName>
        <fullName evidence="5">NlpC/P60 domain-containing protein</fullName>
    </recommendedName>
</protein>
<feature type="compositionally biased region" description="Low complexity" evidence="1">
    <location>
        <begin position="1"/>
        <end position="11"/>
    </location>
</feature>
<keyword evidence="2" id="KW-0812">Transmembrane</keyword>
<keyword evidence="2" id="KW-0472">Membrane</keyword>
<dbReference type="AlphaFoldDB" id="A0A1F5EB75"/>
<evidence type="ECO:0000313" key="3">
    <source>
        <dbReference type="EMBL" id="OGD64516.1"/>
    </source>
</evidence>
<gene>
    <name evidence="3" type="ORF">A3A71_00455</name>
</gene>
<feature type="transmembrane region" description="Helical" evidence="2">
    <location>
        <begin position="109"/>
        <end position="129"/>
    </location>
</feature>
<dbReference type="STRING" id="1797471.A3A71_00455"/>
<evidence type="ECO:0008006" key="5">
    <source>
        <dbReference type="Google" id="ProtNLM"/>
    </source>
</evidence>